<keyword evidence="1" id="KW-0472">Membrane</keyword>
<gene>
    <name evidence="3" type="ORF">MVEN_01943900</name>
</gene>
<evidence type="ECO:0000259" key="2">
    <source>
        <dbReference type="Pfam" id="PF20151"/>
    </source>
</evidence>
<proteinExistence type="predicted"/>
<keyword evidence="4" id="KW-1185">Reference proteome</keyword>
<feature type="transmembrane region" description="Helical" evidence="1">
    <location>
        <begin position="52"/>
        <end position="70"/>
    </location>
</feature>
<feature type="transmembrane region" description="Helical" evidence="1">
    <location>
        <begin position="115"/>
        <end position="139"/>
    </location>
</feature>
<keyword evidence="1" id="KW-0812">Transmembrane</keyword>
<feature type="transmembrane region" description="Helical" evidence="1">
    <location>
        <begin position="242"/>
        <end position="264"/>
    </location>
</feature>
<evidence type="ECO:0000256" key="1">
    <source>
        <dbReference type="SAM" id="Phobius"/>
    </source>
</evidence>
<organism evidence="3 4">
    <name type="scientific">Mycena venus</name>
    <dbReference type="NCBI Taxonomy" id="2733690"/>
    <lineage>
        <taxon>Eukaryota</taxon>
        <taxon>Fungi</taxon>
        <taxon>Dikarya</taxon>
        <taxon>Basidiomycota</taxon>
        <taxon>Agaricomycotina</taxon>
        <taxon>Agaricomycetes</taxon>
        <taxon>Agaricomycetidae</taxon>
        <taxon>Agaricales</taxon>
        <taxon>Marasmiineae</taxon>
        <taxon>Mycenaceae</taxon>
        <taxon>Mycena</taxon>
    </lineage>
</organism>
<dbReference type="OrthoDB" id="3350812at2759"/>
<comment type="caution">
    <text evidence="3">The sequence shown here is derived from an EMBL/GenBank/DDBJ whole genome shotgun (WGS) entry which is preliminary data.</text>
</comment>
<reference evidence="3" key="1">
    <citation type="submission" date="2020-05" db="EMBL/GenBank/DDBJ databases">
        <title>Mycena genomes resolve the evolution of fungal bioluminescence.</title>
        <authorList>
            <person name="Tsai I.J."/>
        </authorList>
    </citation>
    <scope>NUCLEOTIDE SEQUENCE</scope>
    <source>
        <strain evidence="3">CCC161011</strain>
    </source>
</reference>
<dbReference type="InterPro" id="IPR045340">
    <property type="entry name" value="DUF6533"/>
</dbReference>
<feature type="domain" description="DUF6533" evidence="2">
    <location>
        <begin position="15"/>
        <end position="59"/>
    </location>
</feature>
<dbReference type="Pfam" id="PF20151">
    <property type="entry name" value="DUF6533"/>
    <property type="match status" value="1"/>
</dbReference>
<dbReference type="EMBL" id="JACAZI010000019">
    <property type="protein sequence ID" value="KAF7340252.1"/>
    <property type="molecule type" value="Genomic_DNA"/>
</dbReference>
<feature type="transmembrane region" description="Helical" evidence="1">
    <location>
        <begin position="276"/>
        <end position="297"/>
    </location>
</feature>
<dbReference type="Proteomes" id="UP000620124">
    <property type="component" value="Unassembled WGS sequence"/>
</dbReference>
<protein>
    <recommendedName>
        <fullName evidence="2">DUF6533 domain-containing protein</fullName>
    </recommendedName>
</protein>
<sequence length="325" mass="37889">MDGDTIIYYYQVVRYMHVASTVILLFDYALTFGLEVSLIWRSKWSLTKVLFILSRYSTVFDVPLVLYYSITPYIPTKRCSQLHEGITWVIVFGISVAEAILIMRTYALSGCKRGVLIIFVSLWVVRWCICIDSTGGLVFCPECNLYVLPAEKTFSWRSHSPQTNLHRFPEFQAVILPQRTEWMWRYHSYWFLSTILARIILLATTGSERFFSVIMAYTLWLGIKKYGHLRSPLVVTLYRDGITYYVFLFVVSLLNVLILESPVLPKKSLGQLDTHVFFFLLMFLRVMHSVLSTRIILHIRKVERENFTSIHALDSESEVQFHGQS</sequence>
<feature type="transmembrane region" description="Helical" evidence="1">
    <location>
        <begin position="189"/>
        <end position="221"/>
    </location>
</feature>
<evidence type="ECO:0000313" key="3">
    <source>
        <dbReference type="EMBL" id="KAF7340252.1"/>
    </source>
</evidence>
<name>A0A8H6XGU2_9AGAR</name>
<keyword evidence="1" id="KW-1133">Transmembrane helix</keyword>
<feature type="transmembrane region" description="Helical" evidence="1">
    <location>
        <begin position="18"/>
        <end position="40"/>
    </location>
</feature>
<evidence type="ECO:0000313" key="4">
    <source>
        <dbReference type="Proteomes" id="UP000620124"/>
    </source>
</evidence>
<feature type="transmembrane region" description="Helical" evidence="1">
    <location>
        <begin position="85"/>
        <end position="103"/>
    </location>
</feature>
<accession>A0A8H6XGU2</accession>
<dbReference type="AlphaFoldDB" id="A0A8H6XGU2"/>